<evidence type="ECO:0000313" key="2">
    <source>
        <dbReference type="Proteomes" id="UP000009183"/>
    </source>
</evidence>
<gene>
    <name evidence="1" type="ORF">VIT_00s0131g00300</name>
</gene>
<dbReference type="EMBL" id="FN595508">
    <property type="protein sequence ID" value="CBI24801.3"/>
    <property type="molecule type" value="Genomic_DNA"/>
</dbReference>
<name>D7T2S0_VITVI</name>
<dbReference type="InParanoid" id="D7T2S0"/>
<protein>
    <submittedName>
        <fullName evidence="1">Uncharacterized protein</fullName>
    </submittedName>
</protein>
<evidence type="ECO:0000313" key="1">
    <source>
        <dbReference type="EMBL" id="CBI24801.3"/>
    </source>
</evidence>
<dbReference type="PaxDb" id="29760-VIT_00s0131g00300.t01"/>
<dbReference type="STRING" id="29760.D7T2S0"/>
<reference evidence="2" key="1">
    <citation type="journal article" date="2007" name="Nature">
        <title>The grapevine genome sequence suggests ancestral hexaploidization in major angiosperm phyla.</title>
        <authorList>
            <consortium name="The French-Italian Public Consortium for Grapevine Genome Characterization."/>
            <person name="Jaillon O."/>
            <person name="Aury J.-M."/>
            <person name="Noel B."/>
            <person name="Policriti A."/>
            <person name="Clepet C."/>
            <person name="Casagrande A."/>
            <person name="Choisne N."/>
            <person name="Aubourg S."/>
            <person name="Vitulo N."/>
            <person name="Jubin C."/>
            <person name="Vezzi A."/>
            <person name="Legeai F."/>
            <person name="Hugueney P."/>
            <person name="Dasilva C."/>
            <person name="Horner D."/>
            <person name="Mica E."/>
            <person name="Jublot D."/>
            <person name="Poulain J."/>
            <person name="Bruyere C."/>
            <person name="Billault A."/>
            <person name="Segurens B."/>
            <person name="Gouyvenoux M."/>
            <person name="Ugarte E."/>
            <person name="Cattonaro F."/>
            <person name="Anthouard V."/>
            <person name="Vico V."/>
            <person name="Del Fabbro C."/>
            <person name="Alaux M."/>
            <person name="Di Gaspero G."/>
            <person name="Dumas V."/>
            <person name="Felice N."/>
            <person name="Paillard S."/>
            <person name="Juman I."/>
            <person name="Moroldo M."/>
            <person name="Scalabrin S."/>
            <person name="Canaguier A."/>
            <person name="Le Clainche I."/>
            <person name="Malacrida G."/>
            <person name="Durand E."/>
            <person name="Pesole G."/>
            <person name="Laucou V."/>
            <person name="Chatelet P."/>
            <person name="Merdinoglu D."/>
            <person name="Delledonne M."/>
            <person name="Pezzotti M."/>
            <person name="Lecharny A."/>
            <person name="Scarpelli C."/>
            <person name="Artiguenave F."/>
            <person name="Pe M.E."/>
            <person name="Valle G."/>
            <person name="Morgante M."/>
            <person name="Caboche M."/>
            <person name="Adam-Blondon A.-F."/>
            <person name="Weissenbach J."/>
            <person name="Quetier F."/>
            <person name="Wincker P."/>
        </authorList>
    </citation>
    <scope>NUCLEOTIDE SEQUENCE [LARGE SCALE GENOMIC DNA]</scope>
    <source>
        <strain evidence="2">cv. Pinot noir / PN40024</strain>
    </source>
</reference>
<sequence length="103" mass="12206">MIYECYLFFEDEVVDKRLHYEGYLSIALLLILLKQPFYLRNMAHLEQLLNLLKVIFYDVEREPSDQDDAGCKNFLEALQTARSDDEALLQKLRQMLLEMGKSK</sequence>
<dbReference type="HOGENOM" id="CLU_2268760_0_0_1"/>
<dbReference type="Proteomes" id="UP000009183">
    <property type="component" value="Unassembled WGS sequence, unordered"/>
</dbReference>
<keyword evidence="2" id="KW-1185">Reference proteome</keyword>
<accession>D7T2S0</accession>
<dbReference type="AlphaFoldDB" id="D7T2S0"/>
<proteinExistence type="predicted"/>
<organism evidence="1 2">
    <name type="scientific">Vitis vinifera</name>
    <name type="common">Grape</name>
    <dbReference type="NCBI Taxonomy" id="29760"/>
    <lineage>
        <taxon>Eukaryota</taxon>
        <taxon>Viridiplantae</taxon>
        <taxon>Streptophyta</taxon>
        <taxon>Embryophyta</taxon>
        <taxon>Tracheophyta</taxon>
        <taxon>Spermatophyta</taxon>
        <taxon>Magnoliopsida</taxon>
        <taxon>eudicotyledons</taxon>
        <taxon>Gunneridae</taxon>
        <taxon>Pentapetalae</taxon>
        <taxon>rosids</taxon>
        <taxon>Vitales</taxon>
        <taxon>Vitaceae</taxon>
        <taxon>Viteae</taxon>
        <taxon>Vitis</taxon>
    </lineage>
</organism>